<dbReference type="InterPro" id="IPR011022">
    <property type="entry name" value="Arrestin_C-like"/>
</dbReference>
<dbReference type="InterPro" id="IPR050357">
    <property type="entry name" value="Arrestin_domain-protein"/>
</dbReference>
<evidence type="ECO:0000313" key="3">
    <source>
        <dbReference type="Ensembl" id="ENSEBUP00000014272.1"/>
    </source>
</evidence>
<dbReference type="InterPro" id="IPR011021">
    <property type="entry name" value="Arrestin-like_N"/>
</dbReference>
<dbReference type="Ensembl" id="ENSEBUT00000014848.1">
    <property type="protein sequence ID" value="ENSEBUP00000014272.1"/>
    <property type="gene ID" value="ENSEBUG00000008995.1"/>
</dbReference>
<feature type="domain" description="Arrestin C-terminal-like" evidence="2">
    <location>
        <begin position="186"/>
        <end position="321"/>
    </location>
</feature>
<dbReference type="Pfam" id="PF02752">
    <property type="entry name" value="Arrestin_C"/>
    <property type="match status" value="1"/>
</dbReference>
<dbReference type="Proteomes" id="UP000694388">
    <property type="component" value="Unplaced"/>
</dbReference>
<dbReference type="SUPFAM" id="SSF81296">
    <property type="entry name" value="E set domains"/>
    <property type="match status" value="2"/>
</dbReference>
<dbReference type="SMART" id="SM01017">
    <property type="entry name" value="Arrestin_C"/>
    <property type="match status" value="1"/>
</dbReference>
<dbReference type="Gene3D" id="2.60.40.640">
    <property type="match status" value="2"/>
</dbReference>
<dbReference type="GO" id="GO:0015031">
    <property type="term" value="P:protein transport"/>
    <property type="evidence" value="ECO:0007669"/>
    <property type="project" value="TreeGrafter"/>
</dbReference>
<sequence length="413" mass="45504">MLLGKVKSLRVAFDGDHRVAASAVFTSGDLVSGRVLLEAAGSVRVRSLRLMARGHARVHWTESRNAGSNTAYTQNYSDELDLFNHREAIIEPGADDEEEDGAVLQPGRHEFAFNFQLPQGPLATSFEGKYGFIRYWVKVELGRPWALVQKVKAEFTVIDQVDIGTPELMAPAGGTTEKTLCCWFCTSGPISLSAKIQRKGYCPGESIPIHAEIENCSSRPIVPKAAIYQTQIFCAKGKQKPVRQLVTNLRGEPVPPGRTDVWNGRLLKIPPVSPSILVCSLIRVQYELLLIAEASRQVYLDIPGALQLSLSLPLVVGTVPLHGFGSRTSSVSSQGSFDIHCLRITLPESPEEPPNYTEALRGEEAVAISAVERCSDEFSGVLIHPMYAYVQEFRFQPPPLYSEVDPFPMARRD</sequence>
<proteinExistence type="inferred from homology"/>
<dbReference type="InterPro" id="IPR014756">
    <property type="entry name" value="Ig_E-set"/>
</dbReference>
<organism evidence="3 4">
    <name type="scientific">Eptatretus burgeri</name>
    <name type="common">Inshore hagfish</name>
    <dbReference type="NCBI Taxonomy" id="7764"/>
    <lineage>
        <taxon>Eukaryota</taxon>
        <taxon>Metazoa</taxon>
        <taxon>Chordata</taxon>
        <taxon>Craniata</taxon>
        <taxon>Vertebrata</taxon>
        <taxon>Cyclostomata</taxon>
        <taxon>Myxini</taxon>
        <taxon>Myxiniformes</taxon>
        <taxon>Myxinidae</taxon>
        <taxon>Eptatretinae</taxon>
        <taxon>Eptatretus</taxon>
    </lineage>
</organism>
<name>A0A8C4QEH6_EPTBU</name>
<dbReference type="GeneTree" id="ENSGT00940000155411"/>
<keyword evidence="4" id="KW-1185">Reference proteome</keyword>
<reference evidence="3" key="1">
    <citation type="submission" date="2025-08" db="UniProtKB">
        <authorList>
            <consortium name="Ensembl"/>
        </authorList>
    </citation>
    <scope>IDENTIFICATION</scope>
</reference>
<evidence type="ECO:0000259" key="2">
    <source>
        <dbReference type="SMART" id="SM01017"/>
    </source>
</evidence>
<comment type="similarity">
    <text evidence="1">Belongs to the arrestin family.</text>
</comment>
<dbReference type="GO" id="GO:0005737">
    <property type="term" value="C:cytoplasm"/>
    <property type="evidence" value="ECO:0007669"/>
    <property type="project" value="TreeGrafter"/>
</dbReference>
<dbReference type="OMA" id="IHAGRHE"/>
<evidence type="ECO:0000256" key="1">
    <source>
        <dbReference type="ARBA" id="ARBA00005298"/>
    </source>
</evidence>
<dbReference type="FunFam" id="2.60.40.640:FF:000007">
    <property type="entry name" value="Arrestin domain-containing protein 3 mRNA"/>
    <property type="match status" value="1"/>
</dbReference>
<dbReference type="PANTHER" id="PTHR11188:SF17">
    <property type="entry name" value="FI21816P1"/>
    <property type="match status" value="1"/>
</dbReference>
<evidence type="ECO:0000313" key="4">
    <source>
        <dbReference type="Proteomes" id="UP000694388"/>
    </source>
</evidence>
<dbReference type="InterPro" id="IPR014752">
    <property type="entry name" value="Arrestin-like_C"/>
</dbReference>
<dbReference type="AlphaFoldDB" id="A0A8C4QEH6"/>
<accession>A0A8C4QEH6</accession>
<dbReference type="PANTHER" id="PTHR11188">
    <property type="entry name" value="ARRESTIN DOMAIN CONTAINING PROTEIN"/>
    <property type="match status" value="1"/>
</dbReference>
<dbReference type="Pfam" id="PF00339">
    <property type="entry name" value="Arrestin_N"/>
    <property type="match status" value="1"/>
</dbReference>
<reference evidence="3" key="2">
    <citation type="submission" date="2025-09" db="UniProtKB">
        <authorList>
            <consortium name="Ensembl"/>
        </authorList>
    </citation>
    <scope>IDENTIFICATION</scope>
</reference>
<protein>
    <submittedName>
        <fullName evidence="3">Arrestin domain containing 3</fullName>
    </submittedName>
</protein>